<dbReference type="Gene3D" id="3.40.30.10">
    <property type="entry name" value="Glutaredoxin"/>
    <property type="match status" value="1"/>
</dbReference>
<dbReference type="InterPro" id="IPR036249">
    <property type="entry name" value="Thioredoxin-like_sf"/>
</dbReference>
<evidence type="ECO:0000313" key="4">
    <source>
        <dbReference type="Proteomes" id="UP001144280"/>
    </source>
</evidence>
<reference evidence="3" key="1">
    <citation type="submission" date="2022-12" db="EMBL/GenBank/DDBJ databases">
        <title>New Phytohabitans aurantiacus sp. RD004123 nov., an actinomycete isolated from soil.</title>
        <authorList>
            <person name="Triningsih D.W."/>
            <person name="Harunari E."/>
            <person name="Igarashi Y."/>
        </authorList>
    </citation>
    <scope>NUCLEOTIDE SEQUENCE</scope>
    <source>
        <strain evidence="3">RD004123</strain>
    </source>
</reference>
<feature type="domain" description="Thioredoxin" evidence="2">
    <location>
        <begin position="55"/>
        <end position="189"/>
    </location>
</feature>
<evidence type="ECO:0000259" key="2">
    <source>
        <dbReference type="PROSITE" id="PS51352"/>
    </source>
</evidence>
<dbReference type="Pfam" id="PF00578">
    <property type="entry name" value="AhpC-TSA"/>
    <property type="match status" value="1"/>
</dbReference>
<gene>
    <name evidence="3" type="ORF">Pa4123_37440</name>
</gene>
<evidence type="ECO:0000256" key="1">
    <source>
        <dbReference type="SAM" id="Phobius"/>
    </source>
</evidence>
<dbReference type="PROSITE" id="PS51352">
    <property type="entry name" value="THIOREDOXIN_2"/>
    <property type="match status" value="1"/>
</dbReference>
<dbReference type="EMBL" id="BSDI01000017">
    <property type="protein sequence ID" value="GLH98469.1"/>
    <property type="molecule type" value="Genomic_DNA"/>
</dbReference>
<evidence type="ECO:0000313" key="3">
    <source>
        <dbReference type="EMBL" id="GLH98469.1"/>
    </source>
</evidence>
<keyword evidence="1" id="KW-0812">Transmembrane</keyword>
<keyword evidence="4" id="KW-1185">Reference proteome</keyword>
<dbReference type="Proteomes" id="UP001144280">
    <property type="component" value="Unassembled WGS sequence"/>
</dbReference>
<sequence>MVKVTSFLIALVVLVGAVAVLNLLLTVGVIRRLRQHTEKLTNLPVPDGTAPSVMPGAGEQVDDFTATTDDGEPVSRDLLSGQTLIGVLSPSCSACEERLPEFLVRAKEFPGGRGQVLAVLAGEREETAEYRERLAPVARLVIEPLLDGPVAAALKVQGYPAFAVLDSTGTVVASGHDPHQLQLLAPAVA</sequence>
<feature type="transmembrane region" description="Helical" evidence="1">
    <location>
        <begin position="6"/>
        <end position="30"/>
    </location>
</feature>
<dbReference type="InterPro" id="IPR000866">
    <property type="entry name" value="AhpC/TSA"/>
</dbReference>
<name>A0ABQ5QVL6_9ACTN</name>
<keyword evidence="1" id="KW-0472">Membrane</keyword>
<dbReference type="SUPFAM" id="SSF52833">
    <property type="entry name" value="Thioredoxin-like"/>
    <property type="match status" value="1"/>
</dbReference>
<keyword evidence="1" id="KW-1133">Transmembrane helix</keyword>
<organism evidence="3 4">
    <name type="scientific">Phytohabitans aurantiacus</name>
    <dbReference type="NCBI Taxonomy" id="3016789"/>
    <lineage>
        <taxon>Bacteria</taxon>
        <taxon>Bacillati</taxon>
        <taxon>Actinomycetota</taxon>
        <taxon>Actinomycetes</taxon>
        <taxon>Micromonosporales</taxon>
        <taxon>Micromonosporaceae</taxon>
    </lineage>
</organism>
<dbReference type="InterPro" id="IPR013766">
    <property type="entry name" value="Thioredoxin_domain"/>
</dbReference>
<comment type="caution">
    <text evidence="3">The sequence shown here is derived from an EMBL/GenBank/DDBJ whole genome shotgun (WGS) entry which is preliminary data.</text>
</comment>
<accession>A0ABQ5QVL6</accession>
<protein>
    <submittedName>
        <fullName evidence="3">TlpA family protein</fullName>
    </submittedName>
</protein>
<dbReference type="RefSeq" id="WP_281897384.1">
    <property type="nucleotide sequence ID" value="NZ_BSDI01000017.1"/>
</dbReference>
<proteinExistence type="predicted"/>